<gene>
    <name evidence="1" type="primary">Dsec\GM17600</name>
    <name evidence="1" type="ORF">Dsec_GM17600</name>
</gene>
<dbReference type="EMBL" id="CH480835">
    <property type="protein sequence ID" value="EDW48781.1"/>
    <property type="molecule type" value="Genomic_DNA"/>
</dbReference>
<dbReference type="Proteomes" id="UP000001292">
    <property type="component" value="Unassembled WGS sequence"/>
</dbReference>
<dbReference type="GO" id="GO:0031297">
    <property type="term" value="P:replication fork processing"/>
    <property type="evidence" value="ECO:0007669"/>
    <property type="project" value="EnsemblMetazoa"/>
</dbReference>
<reference evidence="1 2" key="1">
    <citation type="journal article" date="2007" name="Nature">
        <title>Evolution of genes and genomes on the Drosophila phylogeny.</title>
        <authorList>
            <consortium name="Drosophila 12 Genomes Consortium"/>
            <person name="Clark A.G."/>
            <person name="Eisen M.B."/>
            <person name="Smith D.R."/>
            <person name="Bergman C.M."/>
            <person name="Oliver B."/>
            <person name="Markow T.A."/>
            <person name="Kaufman T.C."/>
            <person name="Kellis M."/>
            <person name="Gelbart W."/>
            <person name="Iyer V.N."/>
            <person name="Pollard D.A."/>
            <person name="Sackton T.B."/>
            <person name="Larracuente A.M."/>
            <person name="Singh N.D."/>
            <person name="Abad J.P."/>
            <person name="Abt D.N."/>
            <person name="Adryan B."/>
            <person name="Aguade M."/>
            <person name="Akashi H."/>
            <person name="Anderson W.W."/>
            <person name="Aquadro C.F."/>
            <person name="Ardell D.H."/>
            <person name="Arguello R."/>
            <person name="Artieri C.G."/>
            <person name="Barbash D.A."/>
            <person name="Barker D."/>
            <person name="Barsanti P."/>
            <person name="Batterham P."/>
            <person name="Batzoglou S."/>
            <person name="Begun D."/>
            <person name="Bhutkar A."/>
            <person name="Blanco E."/>
            <person name="Bosak S.A."/>
            <person name="Bradley R.K."/>
            <person name="Brand A.D."/>
            <person name="Brent M.R."/>
            <person name="Brooks A.N."/>
            <person name="Brown R.H."/>
            <person name="Butlin R.K."/>
            <person name="Caggese C."/>
            <person name="Calvi B.R."/>
            <person name="Bernardo de Carvalho A."/>
            <person name="Caspi A."/>
            <person name="Castrezana S."/>
            <person name="Celniker S.E."/>
            <person name="Chang J.L."/>
            <person name="Chapple C."/>
            <person name="Chatterji S."/>
            <person name="Chinwalla A."/>
            <person name="Civetta A."/>
            <person name="Clifton S.W."/>
            <person name="Comeron J.M."/>
            <person name="Costello J.C."/>
            <person name="Coyne J.A."/>
            <person name="Daub J."/>
            <person name="David R.G."/>
            <person name="Delcher A.L."/>
            <person name="Delehaunty K."/>
            <person name="Do C.B."/>
            <person name="Ebling H."/>
            <person name="Edwards K."/>
            <person name="Eickbush T."/>
            <person name="Evans J.D."/>
            <person name="Filipski A."/>
            <person name="Findeiss S."/>
            <person name="Freyhult E."/>
            <person name="Fulton L."/>
            <person name="Fulton R."/>
            <person name="Garcia A.C."/>
            <person name="Gardiner A."/>
            <person name="Garfield D.A."/>
            <person name="Garvin B.E."/>
            <person name="Gibson G."/>
            <person name="Gilbert D."/>
            <person name="Gnerre S."/>
            <person name="Godfrey J."/>
            <person name="Good R."/>
            <person name="Gotea V."/>
            <person name="Gravely B."/>
            <person name="Greenberg A.J."/>
            <person name="Griffiths-Jones S."/>
            <person name="Gross S."/>
            <person name="Guigo R."/>
            <person name="Gustafson E.A."/>
            <person name="Haerty W."/>
            <person name="Hahn M.W."/>
            <person name="Halligan D.L."/>
            <person name="Halpern A.L."/>
            <person name="Halter G.M."/>
            <person name="Han M.V."/>
            <person name="Heger A."/>
            <person name="Hillier L."/>
            <person name="Hinrichs A.S."/>
            <person name="Holmes I."/>
            <person name="Hoskins R.A."/>
            <person name="Hubisz M.J."/>
            <person name="Hultmark D."/>
            <person name="Huntley M.A."/>
            <person name="Jaffe D.B."/>
            <person name="Jagadeeshan S."/>
            <person name="Jeck W.R."/>
            <person name="Johnson J."/>
            <person name="Jones C.D."/>
            <person name="Jordan W.C."/>
            <person name="Karpen G.H."/>
            <person name="Kataoka E."/>
            <person name="Keightley P.D."/>
            <person name="Kheradpour P."/>
            <person name="Kirkness E.F."/>
            <person name="Koerich L.B."/>
            <person name="Kristiansen K."/>
            <person name="Kudrna D."/>
            <person name="Kulathinal R.J."/>
            <person name="Kumar S."/>
            <person name="Kwok R."/>
            <person name="Lander E."/>
            <person name="Langley C.H."/>
            <person name="Lapoint R."/>
            <person name="Lazzaro B.P."/>
            <person name="Lee S.J."/>
            <person name="Levesque L."/>
            <person name="Li R."/>
            <person name="Lin C.F."/>
            <person name="Lin M.F."/>
            <person name="Lindblad-Toh K."/>
            <person name="Llopart A."/>
            <person name="Long M."/>
            <person name="Low L."/>
            <person name="Lozovsky E."/>
            <person name="Lu J."/>
            <person name="Luo M."/>
            <person name="Machado C.A."/>
            <person name="Makalowski W."/>
            <person name="Marzo M."/>
            <person name="Matsuda M."/>
            <person name="Matzkin L."/>
            <person name="McAllister B."/>
            <person name="McBride C.S."/>
            <person name="McKernan B."/>
            <person name="McKernan K."/>
            <person name="Mendez-Lago M."/>
            <person name="Minx P."/>
            <person name="Mollenhauer M.U."/>
            <person name="Montooth K."/>
            <person name="Mount S.M."/>
            <person name="Mu X."/>
            <person name="Myers E."/>
            <person name="Negre B."/>
            <person name="Newfeld S."/>
            <person name="Nielsen R."/>
            <person name="Noor M.A."/>
            <person name="O'Grady P."/>
            <person name="Pachter L."/>
            <person name="Papaceit M."/>
            <person name="Parisi M.J."/>
            <person name="Parisi M."/>
            <person name="Parts L."/>
            <person name="Pedersen J.S."/>
            <person name="Pesole G."/>
            <person name="Phillippy A.M."/>
            <person name="Ponting C.P."/>
            <person name="Pop M."/>
            <person name="Porcelli D."/>
            <person name="Powell J.R."/>
            <person name="Prohaska S."/>
            <person name="Pruitt K."/>
            <person name="Puig M."/>
            <person name="Quesneville H."/>
            <person name="Ram K.R."/>
            <person name="Rand D."/>
            <person name="Rasmussen M.D."/>
            <person name="Reed L.K."/>
            <person name="Reenan R."/>
            <person name="Reily A."/>
            <person name="Remington K.A."/>
            <person name="Rieger T.T."/>
            <person name="Ritchie M.G."/>
            <person name="Robin C."/>
            <person name="Rogers Y.H."/>
            <person name="Rohde C."/>
            <person name="Rozas J."/>
            <person name="Rubenfield M.J."/>
            <person name="Ruiz A."/>
            <person name="Russo S."/>
            <person name="Salzberg S.L."/>
            <person name="Sanchez-Gracia A."/>
            <person name="Saranga D.J."/>
            <person name="Sato H."/>
            <person name="Schaeffer S.W."/>
            <person name="Schatz M.C."/>
            <person name="Schlenke T."/>
            <person name="Schwartz R."/>
            <person name="Segarra C."/>
            <person name="Singh R.S."/>
            <person name="Sirot L."/>
            <person name="Sirota M."/>
            <person name="Sisneros N.B."/>
            <person name="Smith C.D."/>
            <person name="Smith T.F."/>
            <person name="Spieth J."/>
            <person name="Stage D.E."/>
            <person name="Stark A."/>
            <person name="Stephan W."/>
            <person name="Strausberg R.L."/>
            <person name="Strempel S."/>
            <person name="Sturgill D."/>
            <person name="Sutton G."/>
            <person name="Sutton G.G."/>
            <person name="Tao W."/>
            <person name="Teichmann S."/>
            <person name="Tobari Y.N."/>
            <person name="Tomimura Y."/>
            <person name="Tsolas J.M."/>
            <person name="Valente V.L."/>
            <person name="Venter E."/>
            <person name="Venter J.C."/>
            <person name="Vicario S."/>
            <person name="Vieira F.G."/>
            <person name="Vilella A.J."/>
            <person name="Villasante A."/>
            <person name="Walenz B."/>
            <person name="Wang J."/>
            <person name="Wasserman M."/>
            <person name="Watts T."/>
            <person name="Wilson D."/>
            <person name="Wilson R.K."/>
            <person name="Wing R.A."/>
            <person name="Wolfner M.F."/>
            <person name="Wong A."/>
            <person name="Wong G.K."/>
            <person name="Wu C.I."/>
            <person name="Wu G."/>
            <person name="Yamamoto D."/>
            <person name="Yang H.P."/>
            <person name="Yang S.P."/>
            <person name="Yorke J.A."/>
            <person name="Yoshida K."/>
            <person name="Zdobnov E."/>
            <person name="Zhang P."/>
            <person name="Zhang Y."/>
            <person name="Zimin A.V."/>
            <person name="Baldwin J."/>
            <person name="Abdouelleil A."/>
            <person name="Abdulkadir J."/>
            <person name="Abebe A."/>
            <person name="Abera B."/>
            <person name="Abreu J."/>
            <person name="Acer S.C."/>
            <person name="Aftuck L."/>
            <person name="Alexander A."/>
            <person name="An P."/>
            <person name="Anderson E."/>
            <person name="Anderson S."/>
            <person name="Arachi H."/>
            <person name="Azer M."/>
            <person name="Bachantsang P."/>
            <person name="Barry A."/>
            <person name="Bayul T."/>
            <person name="Berlin A."/>
            <person name="Bessette D."/>
            <person name="Bloom T."/>
            <person name="Blye J."/>
            <person name="Boguslavskiy L."/>
            <person name="Bonnet C."/>
            <person name="Boukhgalter B."/>
            <person name="Bourzgui I."/>
            <person name="Brown A."/>
            <person name="Cahill P."/>
            <person name="Channer S."/>
            <person name="Cheshatsang Y."/>
            <person name="Chuda L."/>
            <person name="Citroen M."/>
            <person name="Collymore A."/>
            <person name="Cooke P."/>
            <person name="Costello M."/>
            <person name="D'Aco K."/>
            <person name="Daza R."/>
            <person name="De Haan G."/>
            <person name="DeGray S."/>
            <person name="DeMaso C."/>
            <person name="Dhargay N."/>
            <person name="Dooley K."/>
            <person name="Dooley E."/>
            <person name="Doricent M."/>
            <person name="Dorje P."/>
            <person name="Dorjee K."/>
            <person name="Dupes A."/>
            <person name="Elong R."/>
            <person name="Falk J."/>
            <person name="Farina A."/>
            <person name="Faro S."/>
            <person name="Ferguson D."/>
            <person name="Fisher S."/>
            <person name="Foley C.D."/>
            <person name="Franke A."/>
            <person name="Friedrich D."/>
            <person name="Gadbois L."/>
            <person name="Gearin G."/>
            <person name="Gearin C.R."/>
            <person name="Giannoukos G."/>
            <person name="Goode T."/>
            <person name="Graham J."/>
            <person name="Grandbois E."/>
            <person name="Grewal S."/>
            <person name="Gyaltsen K."/>
            <person name="Hafez N."/>
            <person name="Hagos B."/>
            <person name="Hall J."/>
            <person name="Henson C."/>
            <person name="Hollinger A."/>
            <person name="Honan T."/>
            <person name="Huard M.D."/>
            <person name="Hughes L."/>
            <person name="Hurhula B."/>
            <person name="Husby M.E."/>
            <person name="Kamat A."/>
            <person name="Kanga B."/>
            <person name="Kashin S."/>
            <person name="Khazanovich D."/>
            <person name="Kisner P."/>
            <person name="Lance K."/>
            <person name="Lara M."/>
            <person name="Lee W."/>
            <person name="Lennon N."/>
            <person name="Letendre F."/>
            <person name="LeVine R."/>
            <person name="Lipovsky A."/>
            <person name="Liu X."/>
            <person name="Liu J."/>
            <person name="Liu S."/>
            <person name="Lokyitsang T."/>
            <person name="Lokyitsang Y."/>
            <person name="Lubonja R."/>
            <person name="Lui A."/>
            <person name="MacDonald P."/>
            <person name="Magnisalis V."/>
            <person name="Maru K."/>
            <person name="Matthews C."/>
            <person name="McCusker W."/>
            <person name="McDonough S."/>
            <person name="Mehta T."/>
            <person name="Meldrim J."/>
            <person name="Meneus L."/>
            <person name="Mihai O."/>
            <person name="Mihalev A."/>
            <person name="Mihova T."/>
            <person name="Mittelman R."/>
            <person name="Mlenga V."/>
            <person name="Montmayeur A."/>
            <person name="Mulrain L."/>
            <person name="Navidi A."/>
            <person name="Naylor J."/>
            <person name="Negash T."/>
            <person name="Nguyen T."/>
            <person name="Nguyen N."/>
            <person name="Nicol R."/>
            <person name="Norbu C."/>
            <person name="Norbu N."/>
            <person name="Novod N."/>
            <person name="O'Neill B."/>
            <person name="Osman S."/>
            <person name="Markiewicz E."/>
            <person name="Oyono O.L."/>
            <person name="Patti C."/>
            <person name="Phunkhang P."/>
            <person name="Pierre F."/>
            <person name="Priest M."/>
            <person name="Raghuraman S."/>
            <person name="Rege F."/>
            <person name="Reyes R."/>
            <person name="Rise C."/>
            <person name="Rogov P."/>
            <person name="Ross K."/>
            <person name="Ryan E."/>
            <person name="Settipalli S."/>
            <person name="Shea T."/>
            <person name="Sherpa N."/>
            <person name="Shi L."/>
            <person name="Shih D."/>
            <person name="Sparrow T."/>
            <person name="Spaulding J."/>
            <person name="Stalker J."/>
            <person name="Stange-Thomann N."/>
            <person name="Stavropoulos S."/>
            <person name="Stone C."/>
            <person name="Strader C."/>
            <person name="Tesfaye S."/>
            <person name="Thomson T."/>
            <person name="Thoulutsang Y."/>
            <person name="Thoulutsang D."/>
            <person name="Topham K."/>
            <person name="Topping I."/>
            <person name="Tsamla T."/>
            <person name="Vassiliev H."/>
            <person name="Vo A."/>
            <person name="Wangchuk T."/>
            <person name="Wangdi T."/>
            <person name="Weiand M."/>
            <person name="Wilkinson J."/>
            <person name="Wilson A."/>
            <person name="Yadav S."/>
            <person name="Young G."/>
            <person name="Yu Q."/>
            <person name="Zembek L."/>
            <person name="Zhong D."/>
            <person name="Zimmer A."/>
            <person name="Zwirko Z."/>
            <person name="Jaffe D.B."/>
            <person name="Alvarez P."/>
            <person name="Brockman W."/>
            <person name="Butler J."/>
            <person name="Chin C."/>
            <person name="Gnerre S."/>
            <person name="Grabherr M."/>
            <person name="Kleber M."/>
            <person name="Mauceli E."/>
            <person name="MacCallum I."/>
        </authorList>
    </citation>
    <scope>NUCLEOTIDE SEQUENCE [LARGE SCALE GENOMIC DNA]</scope>
    <source>
        <strain evidence="2">Rob3c / Tucson 14021-0248.25</strain>
    </source>
</reference>
<evidence type="ECO:0000313" key="2">
    <source>
        <dbReference type="Proteomes" id="UP000001292"/>
    </source>
</evidence>
<dbReference type="Gene3D" id="3.40.50.10190">
    <property type="entry name" value="BRCT domain"/>
    <property type="match status" value="1"/>
</dbReference>
<dbReference type="AlphaFoldDB" id="B4IG47"/>
<dbReference type="GO" id="GO:0000723">
    <property type="term" value="P:telomere maintenance"/>
    <property type="evidence" value="ECO:0007669"/>
    <property type="project" value="EnsemblMetazoa"/>
</dbReference>
<dbReference type="InterPro" id="IPR036420">
    <property type="entry name" value="BRCT_dom_sf"/>
</dbReference>
<protein>
    <submittedName>
        <fullName evidence="1">GM17600</fullName>
    </submittedName>
</protein>
<evidence type="ECO:0000313" key="1">
    <source>
        <dbReference type="EMBL" id="EDW48781.1"/>
    </source>
</evidence>
<keyword evidence="2" id="KW-1185">Reference proteome</keyword>
<dbReference type="GO" id="GO:0006303">
    <property type="term" value="P:double-strand break repair via nonhomologous end joining"/>
    <property type="evidence" value="ECO:0007669"/>
    <property type="project" value="EnsemblMetazoa"/>
</dbReference>
<dbReference type="HOGENOM" id="CLU_2443185_0_0_1"/>
<organism evidence="2">
    <name type="scientific">Drosophila sechellia</name>
    <name type="common">Fruit fly</name>
    <dbReference type="NCBI Taxonomy" id="7238"/>
    <lineage>
        <taxon>Eukaryota</taxon>
        <taxon>Metazoa</taxon>
        <taxon>Ecdysozoa</taxon>
        <taxon>Arthropoda</taxon>
        <taxon>Hexapoda</taxon>
        <taxon>Insecta</taxon>
        <taxon>Pterygota</taxon>
        <taxon>Neoptera</taxon>
        <taxon>Endopterygota</taxon>
        <taxon>Diptera</taxon>
        <taxon>Brachycera</taxon>
        <taxon>Muscomorpha</taxon>
        <taxon>Ephydroidea</taxon>
        <taxon>Drosophilidae</taxon>
        <taxon>Drosophila</taxon>
        <taxon>Sophophora</taxon>
    </lineage>
</organism>
<dbReference type="SUPFAM" id="SSF52113">
    <property type="entry name" value="BRCT domain"/>
    <property type="match status" value="1"/>
</dbReference>
<name>B4IG47_DROSE</name>
<accession>B4IG47</accession>
<dbReference type="STRING" id="7238.B4IG47"/>
<proteinExistence type="predicted"/>
<sequence>MFCHLNAFFYSPHGDELAKLLFLQNGGRIVDDSDPELNLGFICMSSDIDNDHLEHWRQNHFKLSADKVLNSAWIHQCHREGILLPMHSFI</sequence>
<dbReference type="GO" id="GO:0010212">
    <property type="term" value="P:response to ionizing radiation"/>
    <property type="evidence" value="ECO:0007669"/>
    <property type="project" value="EnsemblMetazoa"/>
</dbReference>